<keyword evidence="2" id="KW-1185">Reference proteome</keyword>
<accession>A9BE01</accession>
<proteinExistence type="predicted"/>
<name>A9BE01_PROM4</name>
<dbReference type="AlphaFoldDB" id="A9BE01"/>
<evidence type="ECO:0000313" key="1">
    <source>
        <dbReference type="EMBL" id="ABX08311.1"/>
    </source>
</evidence>
<protein>
    <submittedName>
        <fullName evidence="1">Uncharacterized protein</fullName>
    </submittedName>
</protein>
<reference evidence="1 2" key="1">
    <citation type="journal article" date="2007" name="PLoS Genet.">
        <title>Patterns and implications of gene gain and loss in the evolution of Prochlorococcus.</title>
        <authorList>
            <person name="Kettler G.C."/>
            <person name="Martiny A.C."/>
            <person name="Huang K."/>
            <person name="Zucker J."/>
            <person name="Coleman M.L."/>
            <person name="Rodrigue S."/>
            <person name="Chen F."/>
            <person name="Lapidus A."/>
            <person name="Ferriera S."/>
            <person name="Johnson J."/>
            <person name="Steglich C."/>
            <person name="Church G.M."/>
            <person name="Richardson P."/>
            <person name="Chisholm S.W."/>
        </authorList>
    </citation>
    <scope>NUCLEOTIDE SEQUENCE [LARGE SCALE GENOMIC DNA]</scope>
    <source>
        <strain evidence="2">MIT 9211</strain>
    </source>
</reference>
<dbReference type="HOGENOM" id="CLU_739370_0_0_3"/>
<dbReference type="Proteomes" id="UP000000788">
    <property type="component" value="Chromosome"/>
</dbReference>
<evidence type="ECO:0000313" key="2">
    <source>
        <dbReference type="Proteomes" id="UP000000788"/>
    </source>
</evidence>
<sequence>MEIHFPSADQIYKETYTKLKEIEGWKEFNNKWDYAITEYISENGLQGWSRETLIVLWFDYQINNLTELFKDVHPKEPEYNDNEEITVLNVQQVKEERDKYIEKLKDWSKKLIEIAPIALEELPKCEIYEISIIGIPRIEYSGEDPAKFMNIAYSYKDEKKWDLAIEYLNKSYDAFFNSPLKYPLNYSIYDFVRLPLYMHHAGYLEESWETFQRFLDGDFPIRIPKKNGLENDIIKSWERRVIFSKMKSCYIKEKKYREALVCRCLDLYFDIAGLFLLVRLEKEIGKSAYDYEDFSFPLHYINTHNFYPDPIIYGFKECSKKSTLVKNLKTRARMAKLNDEVEVIAELISDAIKILPDYKLGEEIIINNLKKFPK</sequence>
<organism evidence="1 2">
    <name type="scientific">Prochlorococcus marinus (strain MIT 9211)</name>
    <dbReference type="NCBI Taxonomy" id="93059"/>
    <lineage>
        <taxon>Bacteria</taxon>
        <taxon>Bacillati</taxon>
        <taxon>Cyanobacteriota</taxon>
        <taxon>Cyanophyceae</taxon>
        <taxon>Synechococcales</taxon>
        <taxon>Prochlorococcaceae</taxon>
        <taxon>Prochlorococcus</taxon>
    </lineage>
</organism>
<dbReference type="EMBL" id="CP000878">
    <property type="protein sequence ID" value="ABX08311.1"/>
    <property type="molecule type" value="Genomic_DNA"/>
</dbReference>
<dbReference type="RefSeq" id="WP_012194935.1">
    <property type="nucleotide sequence ID" value="NC_009976.1"/>
</dbReference>
<gene>
    <name evidence="1" type="ordered locus">P9211_03801</name>
</gene>
<dbReference type="KEGG" id="pmj:P9211_03801"/>